<dbReference type="EMBL" id="SUNI01000018">
    <property type="protein sequence ID" value="TJZ90276.1"/>
    <property type="molecule type" value="Genomic_DNA"/>
</dbReference>
<evidence type="ECO:0000259" key="1">
    <source>
        <dbReference type="Pfam" id="PF01590"/>
    </source>
</evidence>
<reference evidence="2 3" key="1">
    <citation type="submission" date="2019-04" db="EMBL/GenBank/DDBJ databases">
        <authorList>
            <person name="Li J."/>
        </authorList>
    </citation>
    <scope>NUCLEOTIDE SEQUENCE [LARGE SCALE GENOMIC DNA]</scope>
    <source>
        <strain evidence="2 3">KCTC 42687</strain>
    </source>
</reference>
<dbReference type="Gene3D" id="3.30.450.40">
    <property type="match status" value="1"/>
</dbReference>
<organism evidence="2 3">
    <name type="scientific">Paracoccus gahaiensis</name>
    <dbReference type="NCBI Taxonomy" id="1706839"/>
    <lineage>
        <taxon>Bacteria</taxon>
        <taxon>Pseudomonadati</taxon>
        <taxon>Pseudomonadota</taxon>
        <taxon>Alphaproteobacteria</taxon>
        <taxon>Rhodobacterales</taxon>
        <taxon>Paracoccaceae</taxon>
        <taxon>Paracoccus</taxon>
    </lineage>
</organism>
<dbReference type="InterPro" id="IPR029016">
    <property type="entry name" value="GAF-like_dom_sf"/>
</dbReference>
<gene>
    <name evidence="2" type="ORF">FA743_16050</name>
</gene>
<comment type="caution">
    <text evidence="2">The sequence shown here is derived from an EMBL/GenBank/DDBJ whole genome shotgun (WGS) entry which is preliminary data.</text>
</comment>
<dbReference type="OrthoDB" id="7066078at2"/>
<dbReference type="Pfam" id="PF01590">
    <property type="entry name" value="GAF"/>
    <property type="match status" value="1"/>
</dbReference>
<dbReference type="AlphaFoldDB" id="A0A4U0R6C0"/>
<sequence>MAVGPEMDDAFAQCAVAIPNGLFTAMQFHADTVEVERLYSTLPKVYPISGRKPKRQTEWGEKVLFRHEVNVGFGPDDIRWAFSDHETILGLGLNAVMNVPIVRGRQVLGTINYLRSDPAFSDANMRVAVKLAHTLAQNWRY</sequence>
<protein>
    <submittedName>
        <fullName evidence="2">GAF domain-containing protein</fullName>
    </submittedName>
</protein>
<evidence type="ECO:0000313" key="3">
    <source>
        <dbReference type="Proteomes" id="UP000309747"/>
    </source>
</evidence>
<evidence type="ECO:0000313" key="2">
    <source>
        <dbReference type="EMBL" id="TJZ90276.1"/>
    </source>
</evidence>
<proteinExistence type="predicted"/>
<dbReference type="InterPro" id="IPR003018">
    <property type="entry name" value="GAF"/>
</dbReference>
<feature type="domain" description="GAF" evidence="1">
    <location>
        <begin position="82"/>
        <end position="137"/>
    </location>
</feature>
<name>A0A4U0R6C0_9RHOB</name>
<accession>A0A4U0R6C0</accession>
<dbReference type="Proteomes" id="UP000309747">
    <property type="component" value="Unassembled WGS sequence"/>
</dbReference>
<keyword evidence="3" id="KW-1185">Reference proteome</keyword>